<protein>
    <submittedName>
        <fullName evidence="13">Cadherin</fullName>
    </submittedName>
</protein>
<feature type="transmembrane region" description="Helical" evidence="10">
    <location>
        <begin position="1074"/>
        <end position="1097"/>
    </location>
</feature>
<feature type="domain" description="Cadherin" evidence="11">
    <location>
        <begin position="235"/>
        <end position="354"/>
    </location>
</feature>
<dbReference type="SMART" id="SM00112">
    <property type="entry name" value="CA"/>
    <property type="match status" value="5"/>
</dbReference>
<proteinExistence type="predicted"/>
<sequence length="1416" mass="161179">MIIHRYNNVIHQLITSSNCLLLTRIYFHLFFNITFVLYYLTLYTTFSIHGNNIHNIDELTFKILEELPKGTIIASNHKLGNLFIQFNNHYGNNQNLTKLIKILNLKDSGVQCFQFKWIQLNQLNELQLIVNDRIDRELICPLTNHELSSMISSISSSSSSSSSLDFHHGNDPTMNTDCIITLRIGLFMNNIQKIYQIHIIIEDINDNIPKWNMNKIIINFHDEDQPGTKQSIPLAKDIDIGINAKIHYQLFNSDINSYNHNDNNDIHSYILNKAENLKSRGTDIFELMIEPMNSDHFNIERLFLITRSHLDRETNPYGWYLLLMAINNESLIQLSSNLLIHINLIDINDNSPKFTQLLYKPQLSNQKIGSIPENYPVGKTILKVHAIDIDEGKNAEINYSFAPDTTNQLIRYFFEITKDGELRILHPLNVDIITYENVSRLYLPTTMINFDIIAIDGAILPYTKTGSTTIQIEIENIDDESPIIQIHPIQFLSQDTSTILNSQRLKETELTVLENQSPGQLIALIEVKDPDLLIHNTIQCILIGLNALDFRLSYEDSINHEYRLYTETVLDREKQDQISLSIECKDQANHITLHHMIIHILDINDHKPQCIESHYYFSLYEDNNEYDNYNISSINRTWLTTNGLAYIIANDNDIGLNSQINYQLSIESINNNQFTINSITGQLLAWGPFDRELISIYELLIIIQDNGYPIQLNNSCQVTINILDINDNSPIFYTPFNNHIGGYLFNINENQLPGTWIGQIEAYDLDDLPASINIIEYLNDYTTASTTTNNNKVKGINKKLTYSLKNEHTTQMFRIDPKTGVIMTRAILDREIQGTYTFYAYVHDGPDNTVQIKNTSNSNTEIQRTINSYRSHTASIMITITVQDENDNDPVFVRPNSTNHMILLNPSAIPGQSLSQLLAIDPDEGLNGHVSYAIKGETAGILFNVDPRTGLLYLESQIPRQYLTNNKQKTTTINQGSDVTYPTFLLAIDACDHGEPRRCTHFPNLQIQIRSSSNIIDEVTSNEYRQTDLSINQQVDDIFISQTNHGSVSSLSSSSSSGSGTSMTYLGKNSLGEILIIGLSIFFSILVLIILFTICIVRRRTQQIMQNNERINPELLKLNHGNTGFNAESHVKDKRTKPRVKLSNWNTCKKDATVKKSFILRLITQQSDQSITIKTDNENVITTSPTSVLPISCNLSINSPNPLTVSSTSSSLSSSTSQIINQSKLNYSIDLMNSRFYNPNIHHSMDYGPYSPICVNTTNTIPVISDDYQSLDCWDHLPVAHYSNQFKQDNSTNLNLPQFYMKQLKQPIIENHSNLNFINKTKSSSTSTTTTTSVLHNKQKDLINSNWTPHNTHILMSSTNSSYSNSSSNHIHNNTNNSSIISKDDIHQNSKLNQQNVCKNKEHSQAYTGLVKSTFV</sequence>
<evidence type="ECO:0000313" key="12">
    <source>
        <dbReference type="Proteomes" id="UP000008854"/>
    </source>
</evidence>
<dbReference type="FunFam" id="2.60.40.60:FF:000092">
    <property type="entry name" value="Protocadherin 8"/>
    <property type="match status" value="1"/>
</dbReference>
<evidence type="ECO:0000256" key="6">
    <source>
        <dbReference type="ARBA" id="ARBA00023136"/>
    </source>
</evidence>
<evidence type="ECO:0000256" key="7">
    <source>
        <dbReference type="ARBA" id="ARBA00023180"/>
    </source>
</evidence>
<dbReference type="PRINTS" id="PR00205">
    <property type="entry name" value="CADHERIN"/>
</dbReference>
<feature type="domain" description="Cadherin" evidence="11">
    <location>
        <begin position="363"/>
        <end position="484"/>
    </location>
</feature>
<keyword evidence="6 10" id="KW-0472">Membrane</keyword>
<dbReference type="GO" id="GO:0007156">
    <property type="term" value="P:homophilic cell adhesion via plasma membrane adhesion molecules"/>
    <property type="evidence" value="ECO:0007669"/>
    <property type="project" value="InterPro"/>
</dbReference>
<keyword evidence="3" id="KW-0677">Repeat</keyword>
<evidence type="ECO:0000256" key="1">
    <source>
        <dbReference type="ARBA" id="ARBA00004167"/>
    </source>
</evidence>
<dbReference type="PROSITE" id="PS50268">
    <property type="entry name" value="CADHERIN_2"/>
    <property type="match status" value="6"/>
</dbReference>
<organism evidence="12 13">
    <name type="scientific">Schistosoma mansoni</name>
    <name type="common">Blood fluke</name>
    <dbReference type="NCBI Taxonomy" id="6183"/>
    <lineage>
        <taxon>Eukaryota</taxon>
        <taxon>Metazoa</taxon>
        <taxon>Spiralia</taxon>
        <taxon>Lophotrochozoa</taxon>
        <taxon>Platyhelminthes</taxon>
        <taxon>Trematoda</taxon>
        <taxon>Digenea</taxon>
        <taxon>Strigeidida</taxon>
        <taxon>Schistosomatoidea</taxon>
        <taxon>Schistosomatidae</taxon>
        <taxon>Schistosoma</taxon>
    </lineage>
</organism>
<feature type="transmembrane region" description="Helical" evidence="10">
    <location>
        <begin position="21"/>
        <end position="40"/>
    </location>
</feature>
<reference evidence="13" key="2">
    <citation type="submission" date="2019-11" db="UniProtKB">
        <authorList>
            <consortium name="WormBaseParasite"/>
        </authorList>
    </citation>
    <scope>IDENTIFICATION</scope>
    <source>
        <strain evidence="13">Puerto Rican</strain>
    </source>
</reference>
<dbReference type="InterPro" id="IPR020894">
    <property type="entry name" value="Cadherin_CS"/>
</dbReference>
<keyword evidence="7" id="KW-0325">Glycoprotein</keyword>
<feature type="domain" description="Cadherin" evidence="11">
    <location>
        <begin position="743"/>
        <end position="892"/>
    </location>
</feature>
<evidence type="ECO:0000256" key="3">
    <source>
        <dbReference type="ARBA" id="ARBA00022737"/>
    </source>
</evidence>
<feature type="region of interest" description="Disordered" evidence="9">
    <location>
        <begin position="1359"/>
        <end position="1381"/>
    </location>
</feature>
<reference evidence="12" key="1">
    <citation type="journal article" date="2012" name="PLoS Negl. Trop. Dis.">
        <title>A systematically improved high quality genome and transcriptome of the human blood fluke Schistosoma mansoni.</title>
        <authorList>
            <person name="Protasio A.V."/>
            <person name="Tsai I.J."/>
            <person name="Babbage A."/>
            <person name="Nichol S."/>
            <person name="Hunt M."/>
            <person name="Aslett M.A."/>
            <person name="De Silva N."/>
            <person name="Velarde G.S."/>
            <person name="Anderson T.J."/>
            <person name="Clark R.C."/>
            <person name="Davidson C."/>
            <person name="Dillon G.P."/>
            <person name="Holroyd N.E."/>
            <person name="LoVerde P.T."/>
            <person name="Lloyd C."/>
            <person name="McQuillan J."/>
            <person name="Oliveira G."/>
            <person name="Otto T.D."/>
            <person name="Parker-Manuel S.J."/>
            <person name="Quail M.A."/>
            <person name="Wilson R.A."/>
            <person name="Zerlotini A."/>
            <person name="Dunne D.W."/>
            <person name="Berriman M."/>
        </authorList>
    </citation>
    <scope>NUCLEOTIDE SEQUENCE [LARGE SCALE GENOMIC DNA]</scope>
    <source>
        <strain evidence="12">Puerto Rican</strain>
    </source>
</reference>
<dbReference type="GO" id="GO:0005509">
    <property type="term" value="F:calcium ion binding"/>
    <property type="evidence" value="ECO:0007669"/>
    <property type="project" value="UniProtKB-UniRule"/>
</dbReference>
<dbReference type="WBParaSite" id="Smp_307780.1">
    <property type="protein sequence ID" value="Smp_307780.1"/>
    <property type="gene ID" value="Smp_307780"/>
</dbReference>
<dbReference type="AlphaFoldDB" id="A0A5K4F4E7"/>
<keyword evidence="5 10" id="KW-1133">Transmembrane helix</keyword>
<dbReference type="InterPro" id="IPR050174">
    <property type="entry name" value="Protocadherin/Cadherin-CA"/>
</dbReference>
<dbReference type="GO" id="GO:0005886">
    <property type="term" value="C:plasma membrane"/>
    <property type="evidence" value="ECO:0007669"/>
    <property type="project" value="InterPro"/>
</dbReference>
<dbReference type="InterPro" id="IPR002126">
    <property type="entry name" value="Cadherin-like_dom"/>
</dbReference>
<comment type="subcellular location">
    <subcellularLocation>
        <location evidence="1">Membrane</location>
        <topology evidence="1">Single-pass membrane protein</topology>
    </subcellularLocation>
</comment>
<evidence type="ECO:0000256" key="4">
    <source>
        <dbReference type="ARBA" id="ARBA00022837"/>
    </source>
</evidence>
<dbReference type="PANTHER" id="PTHR24028">
    <property type="entry name" value="CADHERIN-87A"/>
    <property type="match status" value="1"/>
</dbReference>
<keyword evidence="12" id="KW-1185">Reference proteome</keyword>
<evidence type="ECO:0000256" key="2">
    <source>
        <dbReference type="ARBA" id="ARBA00022692"/>
    </source>
</evidence>
<evidence type="ECO:0000256" key="5">
    <source>
        <dbReference type="ARBA" id="ARBA00022989"/>
    </source>
</evidence>
<dbReference type="PANTHER" id="PTHR24028:SF146">
    <property type="entry name" value="CADHERIN 96CB, ISOFORM D-RELATED"/>
    <property type="match status" value="1"/>
</dbReference>
<dbReference type="STRING" id="6183.A0A5K4F4E7"/>
<feature type="domain" description="Cadherin" evidence="11">
    <location>
        <begin position="896"/>
        <end position="1020"/>
    </location>
</feature>
<dbReference type="Pfam" id="PF00028">
    <property type="entry name" value="Cadherin"/>
    <property type="match status" value="3"/>
</dbReference>
<dbReference type="CDD" id="cd11304">
    <property type="entry name" value="Cadherin_repeat"/>
    <property type="match status" value="6"/>
</dbReference>
<feature type="domain" description="Cadherin" evidence="11">
    <location>
        <begin position="644"/>
        <end position="732"/>
    </location>
</feature>
<dbReference type="InterPro" id="IPR015919">
    <property type="entry name" value="Cadherin-like_sf"/>
</dbReference>
<dbReference type="Gene3D" id="2.60.40.60">
    <property type="entry name" value="Cadherins"/>
    <property type="match status" value="7"/>
</dbReference>
<name>A0A5K4F4E7_SCHMA</name>
<feature type="domain" description="Cadherin" evidence="11">
    <location>
        <begin position="504"/>
        <end position="610"/>
    </location>
</feature>
<keyword evidence="2 10" id="KW-0812">Transmembrane</keyword>
<evidence type="ECO:0000313" key="13">
    <source>
        <dbReference type="WBParaSite" id="Smp_307780.1"/>
    </source>
</evidence>
<dbReference type="SUPFAM" id="SSF49313">
    <property type="entry name" value="Cadherin-like"/>
    <property type="match status" value="6"/>
</dbReference>
<keyword evidence="4 8" id="KW-0106">Calcium</keyword>
<dbReference type="PROSITE" id="PS00232">
    <property type="entry name" value="CADHERIN_1"/>
    <property type="match status" value="4"/>
</dbReference>
<evidence type="ECO:0000256" key="8">
    <source>
        <dbReference type="PROSITE-ProRule" id="PRU00043"/>
    </source>
</evidence>
<evidence type="ECO:0000259" key="11">
    <source>
        <dbReference type="PROSITE" id="PS50268"/>
    </source>
</evidence>
<evidence type="ECO:0000256" key="9">
    <source>
        <dbReference type="SAM" id="MobiDB-lite"/>
    </source>
</evidence>
<dbReference type="InParanoid" id="A0A5K4F4E7"/>
<evidence type="ECO:0000256" key="10">
    <source>
        <dbReference type="SAM" id="Phobius"/>
    </source>
</evidence>
<dbReference type="Proteomes" id="UP000008854">
    <property type="component" value="Unassembled WGS sequence"/>
</dbReference>
<accession>A0A5K4F4E7</accession>